<dbReference type="NCBIfam" id="TIGR04057">
    <property type="entry name" value="SusC_RagA_signa"/>
    <property type="match status" value="1"/>
</dbReference>
<dbReference type="InterPro" id="IPR039426">
    <property type="entry name" value="TonB-dep_rcpt-like"/>
</dbReference>
<protein>
    <recommendedName>
        <fullName evidence="13">Secretin/TonB short N-terminal domain-containing protein</fullName>
    </recommendedName>
</protein>
<keyword evidence="8 10" id="KW-0472">Membrane</keyword>
<dbReference type="Pfam" id="PF00593">
    <property type="entry name" value="TonB_dep_Rec_b-barrel"/>
    <property type="match status" value="1"/>
</dbReference>
<evidence type="ECO:0000256" key="1">
    <source>
        <dbReference type="ARBA" id="ARBA00004571"/>
    </source>
</evidence>
<evidence type="ECO:0000256" key="11">
    <source>
        <dbReference type="RuleBase" id="RU003357"/>
    </source>
</evidence>
<evidence type="ECO:0000256" key="2">
    <source>
        <dbReference type="ARBA" id="ARBA00022448"/>
    </source>
</evidence>
<keyword evidence="12" id="KW-0732">Signal</keyword>
<dbReference type="FunFam" id="2.60.40.1120:FF:000003">
    <property type="entry name" value="Outer membrane protein Omp121"/>
    <property type="match status" value="1"/>
</dbReference>
<evidence type="ECO:0000256" key="5">
    <source>
        <dbReference type="ARBA" id="ARBA00022692"/>
    </source>
</evidence>
<keyword evidence="2 10" id="KW-0813">Transport</keyword>
<dbReference type="AlphaFoldDB" id="A0A0L8VAB8"/>
<evidence type="ECO:0000256" key="7">
    <source>
        <dbReference type="ARBA" id="ARBA00023077"/>
    </source>
</evidence>
<dbReference type="FunFam" id="2.170.130.10:FF:000008">
    <property type="entry name" value="SusC/RagA family TonB-linked outer membrane protein"/>
    <property type="match status" value="1"/>
</dbReference>
<dbReference type="InterPro" id="IPR036942">
    <property type="entry name" value="Beta-barrel_TonB_sf"/>
</dbReference>
<keyword evidence="4" id="KW-0406">Ion transport</keyword>
<dbReference type="InterPro" id="IPR011662">
    <property type="entry name" value="Secretin/TonB_short_N"/>
</dbReference>
<sequence length="1144" mass="126162">MLTMKLTSLFLLLAVIHVSASTYSQNTKFSLKLTEKTVKDVLLEIENQSKFHFLYNDEFTDLSRRVSIDVDDVQVDDILDELFSGADLTYKLMDNNLIVITPSNTELAQPSRVTGRVVDQSGTPLPGVTVVEKGTTNGTVTNLDGNYTINVSEGAVLHFSFVGMVPVEVAVANQGEINITLEEDMMGIDEVVVVGYGTQKKADIINSVASMDAEKLNERPVNKVDQALIGQMSGVRVKQTSGLPGQGFSIQVRGTGSITANNEPLYVVDGFPMEVSPQSSSGSFSGGNPLTNLNPNDIESIQVLKDAAAASIYGSRGSNGVVIITTKTGKSGKPQISFNSYFGWNETVKKLDVLSAEEFAERQIEHMNYFWVRDHAADLGATSSQSNAERRALLGLDAGEYNTKYMWDDRWLQDGHPGLDYVDWQDLFFRKGLVQSYQLSATGGNETVNYYVSGDYLDQDGIAIGVNYKRYSARANVEVSPNDNLRFGLNIAPSYSEELDPNVEGKDAITHIVVGMNPIVESSTGAEGTNVGENTSYAWGTSRVSPIAEAKNVDRMSQTFRNITTTFVEYQLIDGLKFKTNINFDVHNNEAKRFTPAFITRNRTASASRSGYNRVNFVNENTLNYNKSIGDHNFDLLAGYSYSTFKLETYSISGTGFASDAIPTLNAASSTSGTSFETKNTLISYFGRAQYNYKSKYLAQVSLRRDGSSKFGANTKWGVFPSASIGWRVSEESFMDDVTFFDNLKLRASWGLAGNNGVGDYDQIARLTFANYSNGGNLVNGMVPSNFANPDLSWETSETFDVGLDFSILSNRVNGSFDYYTKRNTDLLLNIPVPTASGFGTALTNIGEVLNKGWEFEVTTRNMVGDFKWQTMINLSHNTNEVKKLGPNNTPIFGGGWDITHNVLEVGRPMYTLYVVQQNGLLTTADIENGYPVYGNQQAGDPKYVDQLTVDTNGDGVPDQADGIIDADDRTYSGQPNPDYVWGITNNFAYKGFDLSVLVQGQWGGVLYSTFGRAMYRTGMGANENTLGITRERVRWEEDKVYTEADLAGKTRKSPSVFGRIKNTDWLYPNDYWRIRNITLGYDLGRHIRSHVISGARIYVTAENWFGADKYDGGFNPEAVNNSGDDYGAFPLSKSMVFGVNLKF</sequence>
<dbReference type="Gene3D" id="2.40.170.20">
    <property type="entry name" value="TonB-dependent receptor, beta-barrel domain"/>
    <property type="match status" value="1"/>
</dbReference>
<dbReference type="STRING" id="1409788.NC99_19010"/>
<evidence type="ECO:0000256" key="6">
    <source>
        <dbReference type="ARBA" id="ARBA00023004"/>
    </source>
</evidence>
<keyword evidence="4" id="KW-0410">Iron transport</keyword>
<evidence type="ECO:0000256" key="9">
    <source>
        <dbReference type="ARBA" id="ARBA00023237"/>
    </source>
</evidence>
<dbReference type="PATRIC" id="fig|1409788.3.peg.1969"/>
<dbReference type="InterPro" id="IPR012910">
    <property type="entry name" value="Plug_dom"/>
</dbReference>
<feature type="domain" description="Secretin/TonB short N-terminal" evidence="13">
    <location>
        <begin position="51"/>
        <end position="103"/>
    </location>
</feature>
<dbReference type="SMART" id="SM00965">
    <property type="entry name" value="STN"/>
    <property type="match status" value="1"/>
</dbReference>
<dbReference type="GO" id="GO:0006826">
    <property type="term" value="P:iron ion transport"/>
    <property type="evidence" value="ECO:0007669"/>
    <property type="project" value="UniProtKB-KW"/>
</dbReference>
<dbReference type="NCBIfam" id="TIGR04056">
    <property type="entry name" value="OMP_RagA_SusC"/>
    <property type="match status" value="1"/>
</dbReference>
<dbReference type="Pfam" id="PF13715">
    <property type="entry name" value="CarbopepD_reg_2"/>
    <property type="match status" value="1"/>
</dbReference>
<gene>
    <name evidence="14" type="ORF">NC99_19010</name>
</gene>
<dbReference type="PROSITE" id="PS52016">
    <property type="entry name" value="TONB_DEPENDENT_REC_3"/>
    <property type="match status" value="1"/>
</dbReference>
<name>A0A0L8VAB8_9BACT</name>
<evidence type="ECO:0000256" key="10">
    <source>
        <dbReference type="PROSITE-ProRule" id="PRU01360"/>
    </source>
</evidence>
<keyword evidence="6" id="KW-0408">Iron</keyword>
<proteinExistence type="inferred from homology"/>
<keyword evidence="5 10" id="KW-0812">Transmembrane</keyword>
<dbReference type="SUPFAM" id="SSF56935">
    <property type="entry name" value="Porins"/>
    <property type="match status" value="1"/>
</dbReference>
<comment type="caution">
    <text evidence="14">The sequence shown here is derived from an EMBL/GenBank/DDBJ whole genome shotgun (WGS) entry which is preliminary data.</text>
</comment>
<evidence type="ECO:0000256" key="4">
    <source>
        <dbReference type="ARBA" id="ARBA00022496"/>
    </source>
</evidence>
<accession>A0A0L8VAB8</accession>
<dbReference type="InterPro" id="IPR023996">
    <property type="entry name" value="TonB-dep_OMP_SusC/RagA"/>
</dbReference>
<dbReference type="InterPro" id="IPR023997">
    <property type="entry name" value="TonB-dep_OMP_SusC/RagA_CS"/>
</dbReference>
<dbReference type="GO" id="GO:0009279">
    <property type="term" value="C:cell outer membrane"/>
    <property type="evidence" value="ECO:0007669"/>
    <property type="project" value="UniProtKB-SubCell"/>
</dbReference>
<evidence type="ECO:0000313" key="15">
    <source>
        <dbReference type="Proteomes" id="UP000036958"/>
    </source>
</evidence>
<dbReference type="EMBL" id="LGIA01000146">
    <property type="protein sequence ID" value="KOH45293.1"/>
    <property type="molecule type" value="Genomic_DNA"/>
</dbReference>
<comment type="similarity">
    <text evidence="10 11">Belongs to the TonB-dependent receptor family.</text>
</comment>
<dbReference type="Pfam" id="PF07660">
    <property type="entry name" value="STN"/>
    <property type="match status" value="1"/>
</dbReference>
<dbReference type="Gene3D" id="2.170.130.10">
    <property type="entry name" value="TonB-dependent receptor, plug domain"/>
    <property type="match status" value="1"/>
</dbReference>
<keyword evidence="15" id="KW-1185">Reference proteome</keyword>
<evidence type="ECO:0000256" key="3">
    <source>
        <dbReference type="ARBA" id="ARBA00022452"/>
    </source>
</evidence>
<evidence type="ECO:0000256" key="12">
    <source>
        <dbReference type="SAM" id="SignalP"/>
    </source>
</evidence>
<keyword evidence="9 10" id="KW-0998">Cell outer membrane</keyword>
<dbReference type="Gene3D" id="2.60.40.1120">
    <property type="entry name" value="Carboxypeptidase-like, regulatory domain"/>
    <property type="match status" value="1"/>
</dbReference>
<evidence type="ECO:0000256" key="8">
    <source>
        <dbReference type="ARBA" id="ARBA00023136"/>
    </source>
</evidence>
<dbReference type="Pfam" id="PF07715">
    <property type="entry name" value="Plug"/>
    <property type="match status" value="1"/>
</dbReference>
<dbReference type="InterPro" id="IPR037066">
    <property type="entry name" value="Plug_dom_sf"/>
</dbReference>
<evidence type="ECO:0000313" key="14">
    <source>
        <dbReference type="EMBL" id="KOH45293.1"/>
    </source>
</evidence>
<dbReference type="Proteomes" id="UP000036958">
    <property type="component" value="Unassembled WGS sequence"/>
</dbReference>
<comment type="subcellular location">
    <subcellularLocation>
        <location evidence="1 10">Cell outer membrane</location>
        <topology evidence="1 10">Multi-pass membrane protein</topology>
    </subcellularLocation>
</comment>
<keyword evidence="3 10" id="KW-1134">Transmembrane beta strand</keyword>
<organism evidence="14 15">
    <name type="scientific">Sunxiuqinia dokdonensis</name>
    <dbReference type="NCBI Taxonomy" id="1409788"/>
    <lineage>
        <taxon>Bacteria</taxon>
        <taxon>Pseudomonadati</taxon>
        <taxon>Bacteroidota</taxon>
        <taxon>Bacteroidia</taxon>
        <taxon>Marinilabiliales</taxon>
        <taxon>Prolixibacteraceae</taxon>
        <taxon>Sunxiuqinia</taxon>
    </lineage>
</organism>
<dbReference type="InterPro" id="IPR008969">
    <property type="entry name" value="CarboxyPept-like_regulatory"/>
</dbReference>
<feature type="chain" id="PRO_5005591294" description="Secretin/TonB short N-terminal domain-containing protein" evidence="12">
    <location>
        <begin position="21"/>
        <end position="1144"/>
    </location>
</feature>
<reference evidence="15" key="1">
    <citation type="submission" date="2015-07" db="EMBL/GenBank/DDBJ databases">
        <title>Genome sequencing of Sunxiuqinia dokdonensis strain SK.</title>
        <authorList>
            <person name="Ahn S."/>
            <person name="Kim B.-C."/>
        </authorList>
    </citation>
    <scope>NUCLEOTIDE SEQUENCE [LARGE SCALE GENOMIC DNA]</scope>
    <source>
        <strain evidence="15">SK</strain>
    </source>
</reference>
<evidence type="ECO:0000259" key="13">
    <source>
        <dbReference type="SMART" id="SM00965"/>
    </source>
</evidence>
<dbReference type="SUPFAM" id="SSF49464">
    <property type="entry name" value="Carboxypeptidase regulatory domain-like"/>
    <property type="match status" value="1"/>
</dbReference>
<keyword evidence="7 11" id="KW-0798">TonB box</keyword>
<feature type="signal peptide" evidence="12">
    <location>
        <begin position="1"/>
        <end position="20"/>
    </location>
</feature>
<dbReference type="InterPro" id="IPR000531">
    <property type="entry name" value="Beta-barrel_TonB"/>
</dbReference>